<dbReference type="Gene3D" id="3.30.1360.120">
    <property type="entry name" value="Probable tRNA modification gtpase trme, domain 1"/>
    <property type="match status" value="1"/>
</dbReference>
<gene>
    <name evidence="14" type="ORF">MAM1_0059d03751</name>
</gene>
<feature type="coiled-coil region" evidence="12">
    <location>
        <begin position="371"/>
        <end position="497"/>
    </location>
</feature>
<evidence type="ECO:0000256" key="6">
    <source>
        <dbReference type="ARBA" id="ARBA00022576"/>
    </source>
</evidence>
<keyword evidence="8" id="KW-0809">Transit peptide</keyword>
<dbReference type="GO" id="GO:0006546">
    <property type="term" value="P:glycine catabolic process"/>
    <property type="evidence" value="ECO:0007669"/>
    <property type="project" value="InterPro"/>
</dbReference>
<dbReference type="FunFam" id="3.30.70.1400:FF:000001">
    <property type="entry name" value="Aminomethyltransferase"/>
    <property type="match status" value="1"/>
</dbReference>
<evidence type="ECO:0000259" key="13">
    <source>
        <dbReference type="PROSITE" id="PS50086"/>
    </source>
</evidence>
<evidence type="ECO:0000256" key="10">
    <source>
        <dbReference type="ARBA" id="ARBA00031395"/>
    </source>
</evidence>
<dbReference type="Gene3D" id="1.10.10.750">
    <property type="entry name" value="Ypt/Rab-GAP domain of gyp1p, domain 1"/>
    <property type="match status" value="1"/>
</dbReference>
<dbReference type="EC" id="2.1.2.10" evidence="4"/>
<dbReference type="SUPFAM" id="SSF47923">
    <property type="entry name" value="Ypt/Rab-GAP domain of gyp1p"/>
    <property type="match status" value="2"/>
</dbReference>
<dbReference type="InterPro" id="IPR029043">
    <property type="entry name" value="GcvT/YgfZ_C"/>
</dbReference>
<dbReference type="FunFam" id="2.40.30.110:FF:000002">
    <property type="entry name" value="Aminomethyltransferase"/>
    <property type="match status" value="1"/>
</dbReference>
<dbReference type="FunFam" id="1.10.472.80:FF:000027">
    <property type="entry name" value="GTPase activating protein (Evi5)"/>
    <property type="match status" value="1"/>
</dbReference>
<dbReference type="Gene3D" id="1.10.472.80">
    <property type="entry name" value="Ypt/Rab-GAP domain of gyp1p, domain 3"/>
    <property type="match status" value="1"/>
</dbReference>
<evidence type="ECO:0000256" key="5">
    <source>
        <dbReference type="ARBA" id="ARBA00022468"/>
    </source>
</evidence>
<name>A0A0C9M4Q6_9FUNG</name>
<evidence type="ECO:0000256" key="9">
    <source>
        <dbReference type="ARBA" id="ARBA00023128"/>
    </source>
</evidence>
<dbReference type="InterPro" id="IPR028896">
    <property type="entry name" value="GcvT/YgfZ/DmdA"/>
</dbReference>
<evidence type="ECO:0000256" key="7">
    <source>
        <dbReference type="ARBA" id="ARBA00022679"/>
    </source>
</evidence>
<dbReference type="Gene3D" id="3.30.70.1400">
    <property type="entry name" value="Aminomethyltransferase beta-barrel domains"/>
    <property type="match status" value="1"/>
</dbReference>
<dbReference type="SUPFAM" id="SSF101790">
    <property type="entry name" value="Aminomethyltransferase beta-barrel domain"/>
    <property type="match status" value="1"/>
</dbReference>
<evidence type="ECO:0000256" key="11">
    <source>
        <dbReference type="ARBA" id="ARBA00047665"/>
    </source>
</evidence>
<accession>A0A0C9M4Q6</accession>
<dbReference type="Pfam" id="PF23436">
    <property type="entry name" value="RabGap-TBC_2"/>
    <property type="match status" value="1"/>
</dbReference>
<keyword evidence="15" id="KW-1185">Reference proteome</keyword>
<dbReference type="InterPro" id="IPR035969">
    <property type="entry name" value="Rab-GAP_TBC_sf"/>
</dbReference>
<evidence type="ECO:0000256" key="2">
    <source>
        <dbReference type="ARBA" id="ARBA00008609"/>
    </source>
</evidence>
<dbReference type="NCBIfam" id="TIGR00528">
    <property type="entry name" value="gcvT"/>
    <property type="match status" value="1"/>
</dbReference>
<evidence type="ECO:0000256" key="12">
    <source>
        <dbReference type="SAM" id="Coils"/>
    </source>
</evidence>
<dbReference type="EMBL" id="DF836348">
    <property type="protein sequence ID" value="GAN04291.1"/>
    <property type="molecule type" value="Genomic_DNA"/>
</dbReference>
<dbReference type="InterPro" id="IPR000195">
    <property type="entry name" value="Rab-GAP-TBC_dom"/>
</dbReference>
<sequence>MASETATATTATANHFVDTFIDNSKHHDDTEIINKLATFSDDDDTCSFDSEQDEKLLTPPITEDEEQECQEADDKTIDWEFWSRVISDFPQFSQSDLKLLSIQVQHGIPSALRGTIWPVLAKKTDNGLQDDYIQLLKQDSVYEKAIARDLHRTFPQHPFFQSHVGQEALFNVVKAYSIYDPEVGYCQGIAFVAGPLLLHMPEEEAFCILVQLMQKYHLRGHYTPQLDLLRQRLYQFDGLLLDHLPHIHRHFNEQGVRSNMYASQWFLTLFAYKFPLDVVYRIYDTLFTEGVDCLFRIGLALLYKNQCTILSLDFEALVTYLKDDMLAVYKDNITDLLCESFHVKISHRKLDKLAKDYQIETAKADTEATLVESLRKKNRHLTEKNKSVETENDILKRQHALVAEELITKKLELARVHDENDALKQQAIELRRVLDVIPSQIENQVQSDMEALCLKNQSLNQKNAELQDQLQDMETLVIEIKLKYAQSESDREQLNRKLADLKKWMNSANSFSTESSFMTYRRCLSRSTLASIVTRPMTKRCYAAAANSEPVKKTALYDFHVKHGGKMVPFAGYAMPVQYSNMGMLASHHHTREKASIFDVSHMLQSRLTGKDRNKFFETLVVADLQNLPVGQGTLSVFTNEQGGIIDDTIVMQQQDSLYVVSNAGCADKDLAHIRKHLAEFQKKGGEVEFNVITDHSLIAIQGPKAAAALETLVGQSLADFSFMHGKHMEVAGVPCHIARSGYTGEDGFELSVPTEEIVTITEKLLAHPDVEMAGLGARDSLRLEAGLCLYGNDLDETTTPVEAGLTWTIPKSRRETGGFLGAEHILPQIKGGVSRRRIGLIVEGAPARGGAEILNKEGEVIGTVTSGCPSPILKKNIAIGYVKNGSHKKGTELDVKVRNKVQKAVVTKMPFVESNYHK</sequence>
<keyword evidence="9" id="KW-0496">Mitochondrion</keyword>
<dbReference type="Pfam" id="PF01571">
    <property type="entry name" value="GCV_T"/>
    <property type="match status" value="1"/>
</dbReference>
<comment type="subunit">
    <text evidence="3">The glycine cleavage system is composed of four proteins: P, T, L and H.</text>
</comment>
<evidence type="ECO:0000256" key="8">
    <source>
        <dbReference type="ARBA" id="ARBA00022946"/>
    </source>
</evidence>
<dbReference type="GO" id="GO:0005960">
    <property type="term" value="C:glycine cleavage complex"/>
    <property type="evidence" value="ECO:0007669"/>
    <property type="project" value="InterPro"/>
</dbReference>
<dbReference type="STRING" id="91626.A0A0C9M4Q6"/>
<dbReference type="PROSITE" id="PS50086">
    <property type="entry name" value="TBC_RABGAP"/>
    <property type="match status" value="1"/>
</dbReference>
<dbReference type="GO" id="GO:0005096">
    <property type="term" value="F:GTPase activator activity"/>
    <property type="evidence" value="ECO:0007669"/>
    <property type="project" value="UniProtKB-KW"/>
</dbReference>
<dbReference type="Proteomes" id="UP000053815">
    <property type="component" value="Unassembled WGS sequence"/>
</dbReference>
<dbReference type="NCBIfam" id="NF001567">
    <property type="entry name" value="PRK00389.1"/>
    <property type="match status" value="1"/>
</dbReference>
<dbReference type="Pfam" id="PF08669">
    <property type="entry name" value="GCV_T_C"/>
    <property type="match status" value="1"/>
</dbReference>
<dbReference type="GO" id="GO:0005739">
    <property type="term" value="C:mitochondrion"/>
    <property type="evidence" value="ECO:0007669"/>
    <property type="project" value="UniProtKB-SubCell"/>
</dbReference>
<dbReference type="AlphaFoldDB" id="A0A0C9M4Q6"/>
<dbReference type="GO" id="GO:0004047">
    <property type="term" value="F:aminomethyltransferase activity"/>
    <property type="evidence" value="ECO:0007669"/>
    <property type="project" value="UniProtKB-EC"/>
</dbReference>
<comment type="catalytic activity">
    <reaction evidence="11">
        <text>N(6)-[(R)-S(8)-aminomethyldihydrolipoyl]-L-lysyl-[protein] + (6S)-5,6,7,8-tetrahydrofolate = N(6)-[(R)-dihydrolipoyl]-L-lysyl-[protein] + (6R)-5,10-methylene-5,6,7,8-tetrahydrofolate + NH4(+)</text>
        <dbReference type="Rhea" id="RHEA:16945"/>
        <dbReference type="Rhea" id="RHEA-COMP:10475"/>
        <dbReference type="Rhea" id="RHEA-COMP:10492"/>
        <dbReference type="ChEBI" id="CHEBI:15636"/>
        <dbReference type="ChEBI" id="CHEBI:28938"/>
        <dbReference type="ChEBI" id="CHEBI:57453"/>
        <dbReference type="ChEBI" id="CHEBI:83100"/>
        <dbReference type="ChEBI" id="CHEBI:83143"/>
        <dbReference type="EC" id="2.1.2.10"/>
    </reaction>
</comment>
<dbReference type="Gene3D" id="4.10.1250.10">
    <property type="entry name" value="Aminomethyltransferase fragment"/>
    <property type="match status" value="1"/>
</dbReference>
<dbReference type="FunFam" id="1.10.8.270:FF:000001">
    <property type="entry name" value="TBC1 domain family member 1"/>
    <property type="match status" value="1"/>
</dbReference>
<feature type="domain" description="Rab-GAP TBC" evidence="13">
    <location>
        <begin position="107"/>
        <end position="290"/>
    </location>
</feature>
<keyword evidence="5" id="KW-0343">GTPase activation</keyword>
<dbReference type="InterPro" id="IPR006223">
    <property type="entry name" value="GcvT"/>
</dbReference>
<dbReference type="SUPFAM" id="SSF103025">
    <property type="entry name" value="Folate-binding domain"/>
    <property type="match status" value="1"/>
</dbReference>
<proteinExistence type="inferred from homology"/>
<dbReference type="Gene3D" id="1.10.8.270">
    <property type="entry name" value="putative rabgap domain of human tbc1 domain family member 14 like domains"/>
    <property type="match status" value="1"/>
</dbReference>
<dbReference type="PANTHER" id="PTHR43757">
    <property type="entry name" value="AMINOMETHYLTRANSFERASE"/>
    <property type="match status" value="1"/>
</dbReference>
<reference evidence="14" key="1">
    <citation type="submission" date="2014-09" db="EMBL/GenBank/DDBJ databases">
        <title>Draft genome sequence of an oleaginous Mucoromycotina fungus Mucor ambiguus NBRC6742.</title>
        <authorList>
            <person name="Takeda I."/>
            <person name="Yamane N."/>
            <person name="Morita T."/>
            <person name="Tamano K."/>
            <person name="Machida M."/>
            <person name="Baker S."/>
            <person name="Koike H."/>
        </authorList>
    </citation>
    <scope>NUCLEOTIDE SEQUENCE</scope>
    <source>
        <strain evidence="14">NBRC 6742</strain>
    </source>
</reference>
<dbReference type="GO" id="GO:0008483">
    <property type="term" value="F:transaminase activity"/>
    <property type="evidence" value="ECO:0007669"/>
    <property type="project" value="UniProtKB-KW"/>
</dbReference>
<protein>
    <recommendedName>
        <fullName evidence="4">aminomethyltransferase</fullName>
        <ecNumber evidence="4">2.1.2.10</ecNumber>
    </recommendedName>
    <alternativeName>
        <fullName evidence="10">Glycine cleavage system T protein</fullName>
    </alternativeName>
</protein>
<dbReference type="InterPro" id="IPR013977">
    <property type="entry name" value="GcvT_C"/>
</dbReference>
<evidence type="ECO:0000313" key="15">
    <source>
        <dbReference type="Proteomes" id="UP000053815"/>
    </source>
</evidence>
<dbReference type="OrthoDB" id="295078at2759"/>
<keyword evidence="6" id="KW-0032">Aminotransferase</keyword>
<dbReference type="PANTHER" id="PTHR43757:SF2">
    <property type="entry name" value="AMINOMETHYLTRANSFERASE, MITOCHONDRIAL"/>
    <property type="match status" value="1"/>
</dbReference>
<comment type="subcellular location">
    <subcellularLocation>
        <location evidence="1">Mitochondrion</location>
    </subcellularLocation>
</comment>
<evidence type="ECO:0000256" key="1">
    <source>
        <dbReference type="ARBA" id="ARBA00004173"/>
    </source>
</evidence>
<dbReference type="InterPro" id="IPR006222">
    <property type="entry name" value="GCVT_N"/>
</dbReference>
<dbReference type="InterPro" id="IPR027266">
    <property type="entry name" value="TrmE/GcvT-like"/>
</dbReference>
<organism evidence="14">
    <name type="scientific">Mucor ambiguus</name>
    <dbReference type="NCBI Taxonomy" id="91626"/>
    <lineage>
        <taxon>Eukaryota</taxon>
        <taxon>Fungi</taxon>
        <taxon>Fungi incertae sedis</taxon>
        <taxon>Mucoromycota</taxon>
        <taxon>Mucoromycotina</taxon>
        <taxon>Mucoromycetes</taxon>
        <taxon>Mucorales</taxon>
        <taxon>Mucorineae</taxon>
        <taxon>Mucoraceae</taxon>
        <taxon>Mucor</taxon>
    </lineage>
</organism>
<evidence type="ECO:0000313" key="14">
    <source>
        <dbReference type="EMBL" id="GAN04291.1"/>
    </source>
</evidence>
<dbReference type="FunFam" id="4.10.1250.10:FF:000002">
    <property type="entry name" value="Aminomethyltransferase"/>
    <property type="match status" value="1"/>
</dbReference>
<keyword evidence="12" id="KW-0175">Coiled coil</keyword>
<dbReference type="SMART" id="SM00164">
    <property type="entry name" value="TBC"/>
    <property type="match status" value="1"/>
</dbReference>
<evidence type="ECO:0000256" key="3">
    <source>
        <dbReference type="ARBA" id="ARBA00011690"/>
    </source>
</evidence>
<dbReference type="Gene3D" id="2.40.30.110">
    <property type="entry name" value="Aminomethyltransferase beta-barrel domains"/>
    <property type="match status" value="1"/>
</dbReference>
<comment type="similarity">
    <text evidence="2">Belongs to the GcvT family.</text>
</comment>
<evidence type="ECO:0000256" key="4">
    <source>
        <dbReference type="ARBA" id="ARBA00012616"/>
    </source>
</evidence>
<keyword evidence="7" id="KW-0808">Transferase</keyword>